<organism evidence="3 4">
    <name type="scientific">Sinobaca qinghaiensis</name>
    <dbReference type="NCBI Taxonomy" id="342944"/>
    <lineage>
        <taxon>Bacteria</taxon>
        <taxon>Bacillati</taxon>
        <taxon>Bacillota</taxon>
        <taxon>Bacilli</taxon>
        <taxon>Bacillales</taxon>
        <taxon>Sporolactobacillaceae</taxon>
        <taxon>Sinobaca</taxon>
    </lineage>
</organism>
<dbReference type="RefSeq" id="WP_170146787.1">
    <property type="nucleotide sequence ID" value="NZ_RAPK01000006.1"/>
</dbReference>
<protein>
    <submittedName>
        <fullName evidence="3">Uncharacterized protein</fullName>
    </submittedName>
</protein>
<keyword evidence="4" id="KW-1185">Reference proteome</keyword>
<proteinExistence type="predicted"/>
<dbReference type="Proteomes" id="UP000285120">
    <property type="component" value="Unassembled WGS sequence"/>
</dbReference>
<sequence length="58" mass="6793">MVNIDVFILFLNAFLTTLISSIIVVIILRRKYLPAIRKMEQEQEKSRQQPESERSGTQ</sequence>
<dbReference type="EMBL" id="RAPK01000006">
    <property type="protein sequence ID" value="RKD76393.1"/>
    <property type="molecule type" value="Genomic_DNA"/>
</dbReference>
<dbReference type="AlphaFoldDB" id="A0A419V8V8"/>
<accession>A0A419V8V8</accession>
<evidence type="ECO:0000256" key="1">
    <source>
        <dbReference type="SAM" id="MobiDB-lite"/>
    </source>
</evidence>
<name>A0A419V8V8_9BACL</name>
<evidence type="ECO:0000256" key="2">
    <source>
        <dbReference type="SAM" id="Phobius"/>
    </source>
</evidence>
<comment type="caution">
    <text evidence="3">The sequence shown here is derived from an EMBL/GenBank/DDBJ whole genome shotgun (WGS) entry which is preliminary data.</text>
</comment>
<reference evidence="3 4" key="1">
    <citation type="submission" date="2018-09" db="EMBL/GenBank/DDBJ databases">
        <title>Genomic Encyclopedia of Archaeal and Bacterial Type Strains, Phase II (KMG-II): from individual species to whole genera.</title>
        <authorList>
            <person name="Goeker M."/>
        </authorList>
    </citation>
    <scope>NUCLEOTIDE SEQUENCE [LARGE SCALE GENOMIC DNA]</scope>
    <source>
        <strain evidence="3 4">DSM 17008</strain>
    </source>
</reference>
<evidence type="ECO:0000313" key="4">
    <source>
        <dbReference type="Proteomes" id="UP000285120"/>
    </source>
</evidence>
<feature type="transmembrane region" description="Helical" evidence="2">
    <location>
        <begin position="6"/>
        <end position="28"/>
    </location>
</feature>
<feature type="region of interest" description="Disordered" evidence="1">
    <location>
        <begin position="39"/>
        <end position="58"/>
    </location>
</feature>
<keyword evidence="2" id="KW-0472">Membrane</keyword>
<keyword evidence="2" id="KW-1133">Transmembrane helix</keyword>
<gene>
    <name evidence="3" type="ORF">ATL39_0610</name>
</gene>
<keyword evidence="2" id="KW-0812">Transmembrane</keyword>
<evidence type="ECO:0000313" key="3">
    <source>
        <dbReference type="EMBL" id="RKD76393.1"/>
    </source>
</evidence>